<evidence type="ECO:0000256" key="3">
    <source>
        <dbReference type="ARBA" id="ARBA00023163"/>
    </source>
</evidence>
<sequence length="344" mass="40685">MLQLFQIIALIQGFFLLLILFKSYKKYKKITFLLFVGSIVSILMYIIGDDDNNLFNKGVDWFLFDSSLFVTFFFLFFKYFKSGKENFDKKDIIFFIPNLIYFVIEGFEIYSNRDTFFIDIGEIILDCIFLGYLIYIVFDLLKVNKRHWILYFVIPIIILMIFSGLTEFVELNNFNSFFIFNNSNLATYNLLIIAFLFYFITFYLIMKPNEFLPNAKIKKYKTSSLKPELINDYKKKLIHSMEVEELFADSKLSINKVSNELNIPRQHISEVLNLHLNKSFQEFINEYRVEAFIRNLQESHFSNYTLFGIANEVGFNSKSSFNATFKKVKGITPTEFINQLTVSN</sequence>
<feature type="transmembrane region" description="Helical" evidence="4">
    <location>
        <begin position="30"/>
        <end position="47"/>
    </location>
</feature>
<dbReference type="Proteomes" id="UP000176050">
    <property type="component" value="Chromosome"/>
</dbReference>
<dbReference type="AlphaFoldDB" id="A0A1D8P763"/>
<dbReference type="SMART" id="SM00342">
    <property type="entry name" value="HTH_ARAC"/>
    <property type="match status" value="1"/>
</dbReference>
<dbReference type="OrthoDB" id="9779074at2"/>
<proteinExistence type="predicted"/>
<keyword evidence="2" id="KW-0238">DNA-binding</keyword>
<organism evidence="6 7">
    <name type="scientific">Urechidicola croceus</name>
    <dbReference type="NCBI Taxonomy" id="1850246"/>
    <lineage>
        <taxon>Bacteria</taxon>
        <taxon>Pseudomonadati</taxon>
        <taxon>Bacteroidota</taxon>
        <taxon>Flavobacteriia</taxon>
        <taxon>Flavobacteriales</taxon>
        <taxon>Flavobacteriaceae</taxon>
        <taxon>Urechidicola</taxon>
    </lineage>
</organism>
<keyword evidence="1" id="KW-0805">Transcription regulation</keyword>
<keyword evidence="3" id="KW-0804">Transcription</keyword>
<dbReference type="EMBL" id="CP017478">
    <property type="protein sequence ID" value="AOW20420.1"/>
    <property type="molecule type" value="Genomic_DNA"/>
</dbReference>
<dbReference type="RefSeq" id="WP_070236563.1">
    <property type="nucleotide sequence ID" value="NZ_CP017478.1"/>
</dbReference>
<dbReference type="PANTHER" id="PTHR43280:SF29">
    <property type="entry name" value="ARAC-FAMILY TRANSCRIPTIONAL REGULATOR"/>
    <property type="match status" value="1"/>
</dbReference>
<dbReference type="STRING" id="1850246.LPB138_06920"/>
<evidence type="ECO:0000313" key="6">
    <source>
        <dbReference type="EMBL" id="AOW20420.1"/>
    </source>
</evidence>
<keyword evidence="7" id="KW-1185">Reference proteome</keyword>
<feature type="transmembrane region" description="Helical" evidence="4">
    <location>
        <begin position="92"/>
        <end position="111"/>
    </location>
</feature>
<feature type="transmembrane region" description="Helical" evidence="4">
    <location>
        <begin position="185"/>
        <end position="206"/>
    </location>
</feature>
<dbReference type="GO" id="GO:0043565">
    <property type="term" value="F:sequence-specific DNA binding"/>
    <property type="evidence" value="ECO:0007669"/>
    <property type="project" value="InterPro"/>
</dbReference>
<feature type="transmembrane region" description="Helical" evidence="4">
    <location>
        <begin position="6"/>
        <end position="23"/>
    </location>
</feature>
<evidence type="ECO:0000313" key="7">
    <source>
        <dbReference type="Proteomes" id="UP000176050"/>
    </source>
</evidence>
<dbReference type="SUPFAM" id="SSF46689">
    <property type="entry name" value="Homeodomain-like"/>
    <property type="match status" value="1"/>
</dbReference>
<evidence type="ECO:0000259" key="5">
    <source>
        <dbReference type="PROSITE" id="PS01124"/>
    </source>
</evidence>
<gene>
    <name evidence="6" type="ORF">LPB138_06920</name>
</gene>
<keyword evidence="4" id="KW-1133">Transmembrane helix</keyword>
<feature type="transmembrane region" description="Helical" evidence="4">
    <location>
        <begin position="59"/>
        <end position="80"/>
    </location>
</feature>
<evidence type="ECO:0000256" key="2">
    <source>
        <dbReference type="ARBA" id="ARBA00023125"/>
    </source>
</evidence>
<feature type="transmembrane region" description="Helical" evidence="4">
    <location>
        <begin position="148"/>
        <end position="165"/>
    </location>
</feature>
<accession>A0A1D8P763</accession>
<feature type="domain" description="HTH araC/xylS-type" evidence="5">
    <location>
        <begin position="243"/>
        <end position="339"/>
    </location>
</feature>
<keyword evidence="4" id="KW-0812">Transmembrane</keyword>
<name>A0A1D8P763_9FLAO</name>
<evidence type="ECO:0000256" key="1">
    <source>
        <dbReference type="ARBA" id="ARBA00023015"/>
    </source>
</evidence>
<dbReference type="Pfam" id="PF12833">
    <property type="entry name" value="HTH_18"/>
    <property type="match status" value="1"/>
</dbReference>
<dbReference type="InterPro" id="IPR018060">
    <property type="entry name" value="HTH_AraC"/>
</dbReference>
<feature type="transmembrane region" description="Helical" evidence="4">
    <location>
        <begin position="123"/>
        <end position="141"/>
    </location>
</feature>
<dbReference type="PANTHER" id="PTHR43280">
    <property type="entry name" value="ARAC-FAMILY TRANSCRIPTIONAL REGULATOR"/>
    <property type="match status" value="1"/>
</dbReference>
<dbReference type="InterPro" id="IPR009057">
    <property type="entry name" value="Homeodomain-like_sf"/>
</dbReference>
<reference evidence="6 7" key="1">
    <citation type="submission" date="2016-10" db="EMBL/GenBank/DDBJ databases">
        <title>Lutibacter sp. LPB0138, isolated from marine gastropod.</title>
        <authorList>
            <person name="Kim E."/>
            <person name="Yi H."/>
        </authorList>
    </citation>
    <scope>NUCLEOTIDE SEQUENCE [LARGE SCALE GENOMIC DNA]</scope>
    <source>
        <strain evidence="6 7">LPB0138</strain>
    </source>
</reference>
<keyword evidence="4" id="KW-0472">Membrane</keyword>
<dbReference type="GO" id="GO:0003700">
    <property type="term" value="F:DNA-binding transcription factor activity"/>
    <property type="evidence" value="ECO:0007669"/>
    <property type="project" value="InterPro"/>
</dbReference>
<protein>
    <submittedName>
        <fullName evidence="6">AraC family transcriptional regulator</fullName>
    </submittedName>
</protein>
<dbReference type="PROSITE" id="PS01124">
    <property type="entry name" value="HTH_ARAC_FAMILY_2"/>
    <property type="match status" value="1"/>
</dbReference>
<dbReference type="KEGG" id="lul:LPB138_06920"/>
<evidence type="ECO:0000256" key="4">
    <source>
        <dbReference type="SAM" id="Phobius"/>
    </source>
</evidence>
<dbReference type="Gene3D" id="1.10.10.60">
    <property type="entry name" value="Homeodomain-like"/>
    <property type="match status" value="2"/>
</dbReference>